<evidence type="ECO:0000256" key="1">
    <source>
        <dbReference type="ARBA" id="ARBA00004651"/>
    </source>
</evidence>
<dbReference type="CDD" id="cd17321">
    <property type="entry name" value="MFS_MMR_MDR_like"/>
    <property type="match status" value="1"/>
</dbReference>
<protein>
    <submittedName>
        <fullName evidence="9">Drug resistance transporter, EmrB/QacA subfamily</fullName>
    </submittedName>
</protein>
<keyword evidence="5 7" id="KW-1133">Transmembrane helix</keyword>
<dbReference type="GO" id="GO:0022857">
    <property type="term" value="F:transmembrane transporter activity"/>
    <property type="evidence" value="ECO:0007669"/>
    <property type="project" value="InterPro"/>
</dbReference>
<dbReference type="InterPro" id="IPR004638">
    <property type="entry name" value="EmrB-like"/>
</dbReference>
<evidence type="ECO:0000256" key="2">
    <source>
        <dbReference type="ARBA" id="ARBA00022448"/>
    </source>
</evidence>
<dbReference type="Pfam" id="PF07690">
    <property type="entry name" value="MFS_1"/>
    <property type="match status" value="1"/>
</dbReference>
<dbReference type="PANTHER" id="PTHR42718:SF42">
    <property type="entry name" value="EXPORT PROTEIN"/>
    <property type="match status" value="1"/>
</dbReference>
<evidence type="ECO:0000256" key="5">
    <source>
        <dbReference type="ARBA" id="ARBA00022989"/>
    </source>
</evidence>
<feature type="transmembrane region" description="Helical" evidence="7">
    <location>
        <begin position="39"/>
        <end position="62"/>
    </location>
</feature>
<organism evidence="9 10">
    <name type="scientific">Geodermatophilus obscurus</name>
    <dbReference type="NCBI Taxonomy" id="1861"/>
    <lineage>
        <taxon>Bacteria</taxon>
        <taxon>Bacillati</taxon>
        <taxon>Actinomycetota</taxon>
        <taxon>Actinomycetes</taxon>
        <taxon>Geodermatophilales</taxon>
        <taxon>Geodermatophilaceae</taxon>
        <taxon>Geodermatophilus</taxon>
    </lineage>
</organism>
<feature type="transmembrane region" description="Helical" evidence="7">
    <location>
        <begin position="294"/>
        <end position="317"/>
    </location>
</feature>
<dbReference type="Gene3D" id="1.20.1720.10">
    <property type="entry name" value="Multidrug resistance protein D"/>
    <property type="match status" value="1"/>
</dbReference>
<dbReference type="PANTHER" id="PTHR42718">
    <property type="entry name" value="MAJOR FACILITATOR SUPERFAMILY MULTIDRUG TRANSPORTER MFSC"/>
    <property type="match status" value="1"/>
</dbReference>
<accession>A0A1I5G986</accession>
<feature type="transmembrane region" description="Helical" evidence="7">
    <location>
        <begin position="74"/>
        <end position="94"/>
    </location>
</feature>
<evidence type="ECO:0000256" key="3">
    <source>
        <dbReference type="ARBA" id="ARBA00022475"/>
    </source>
</evidence>
<gene>
    <name evidence="9" type="ORF">SAMN05660359_02661</name>
</gene>
<keyword evidence="10" id="KW-1185">Reference proteome</keyword>
<dbReference type="Gene3D" id="1.20.1250.20">
    <property type="entry name" value="MFS general substrate transporter like domains"/>
    <property type="match status" value="1"/>
</dbReference>
<evidence type="ECO:0000313" key="9">
    <source>
        <dbReference type="EMBL" id="SFO32429.1"/>
    </source>
</evidence>
<feature type="transmembrane region" description="Helical" evidence="7">
    <location>
        <begin position="323"/>
        <end position="344"/>
    </location>
</feature>
<feature type="transmembrane region" description="Helical" evidence="7">
    <location>
        <begin position="165"/>
        <end position="187"/>
    </location>
</feature>
<sequence>MHAGRPAVVAEEPAAPDPALLSGPAQTAGLRMGTPRGRWVLFTTVLGSSLAMLDATVVNVALERIGADLGAGFSGLQWTVNAYTLTLASLILLGGSLSDRLGRRRVFLVGVVWFAAASLLCGLAPNIETLVVARALQGVGGALLTPGSLAIISASFAGEDRAAAVGAWSGLGGVAGAIGPFLGGWLVEWSWRAVFLVNLPVAVLILAVAARHVPETRDPDAAPGLDWTGTVLVVAGLGGLTYALTAAGEDGRSIQVVLWGAVGVVALVAFTVVQRRSRHPLVPPVLFRNAQFSAANAVTLLVYAALGVVFVLLVLQLQVVSGYSPLLAGTALLPVTALMLLFSARAGALAQRIGPRLPMTVGPLLAAAGLLLLSRTGPGASYVADVLPGALVFGAGLTLLVAPLTATVLASAEDRFAGVASGVNNAVARAAGLLAVAVVPVAAGIGGDDYTDPDAFGSGFRTAMLICAGLLLAGAVVAAAAVRRPLDRAAVPAGDAGWGEARLPLEECLHCGVDGPQLHPRGTTAGRPRDDTP</sequence>
<dbReference type="InterPro" id="IPR020846">
    <property type="entry name" value="MFS_dom"/>
</dbReference>
<feature type="transmembrane region" description="Helical" evidence="7">
    <location>
        <begin position="356"/>
        <end position="374"/>
    </location>
</feature>
<keyword evidence="2" id="KW-0813">Transport</keyword>
<dbReference type="PROSITE" id="PS50850">
    <property type="entry name" value="MFS"/>
    <property type="match status" value="1"/>
</dbReference>
<keyword evidence="4 7" id="KW-0812">Transmembrane</keyword>
<dbReference type="NCBIfam" id="TIGR00711">
    <property type="entry name" value="efflux_EmrB"/>
    <property type="match status" value="1"/>
</dbReference>
<feature type="transmembrane region" description="Helical" evidence="7">
    <location>
        <begin position="386"/>
        <end position="410"/>
    </location>
</feature>
<feature type="transmembrane region" description="Helical" evidence="7">
    <location>
        <begin position="106"/>
        <end position="127"/>
    </location>
</feature>
<keyword evidence="3" id="KW-1003">Cell membrane</keyword>
<reference evidence="10" key="1">
    <citation type="submission" date="2016-10" db="EMBL/GenBank/DDBJ databases">
        <authorList>
            <person name="Varghese N."/>
            <person name="Submissions S."/>
        </authorList>
    </citation>
    <scope>NUCLEOTIDE SEQUENCE [LARGE SCALE GENOMIC DNA]</scope>
    <source>
        <strain evidence="10">DSM 43161</strain>
    </source>
</reference>
<feature type="transmembrane region" description="Helical" evidence="7">
    <location>
        <begin position="193"/>
        <end position="213"/>
    </location>
</feature>
<feature type="transmembrane region" description="Helical" evidence="7">
    <location>
        <begin position="139"/>
        <end position="158"/>
    </location>
</feature>
<dbReference type="SUPFAM" id="SSF103473">
    <property type="entry name" value="MFS general substrate transporter"/>
    <property type="match status" value="1"/>
</dbReference>
<feature type="transmembrane region" description="Helical" evidence="7">
    <location>
        <begin position="422"/>
        <end position="443"/>
    </location>
</feature>
<name>A0A1I5G986_9ACTN</name>
<dbReference type="Proteomes" id="UP000183642">
    <property type="component" value="Unassembled WGS sequence"/>
</dbReference>
<evidence type="ECO:0000259" key="8">
    <source>
        <dbReference type="PROSITE" id="PS50850"/>
    </source>
</evidence>
<dbReference type="GO" id="GO:0005886">
    <property type="term" value="C:plasma membrane"/>
    <property type="evidence" value="ECO:0007669"/>
    <property type="project" value="UniProtKB-SubCell"/>
</dbReference>
<proteinExistence type="predicted"/>
<comment type="subcellular location">
    <subcellularLocation>
        <location evidence="1">Cell membrane</location>
        <topology evidence="1">Multi-pass membrane protein</topology>
    </subcellularLocation>
</comment>
<feature type="transmembrane region" description="Helical" evidence="7">
    <location>
        <begin position="225"/>
        <end position="244"/>
    </location>
</feature>
<evidence type="ECO:0000256" key="4">
    <source>
        <dbReference type="ARBA" id="ARBA00022692"/>
    </source>
</evidence>
<dbReference type="InterPro" id="IPR011701">
    <property type="entry name" value="MFS"/>
</dbReference>
<feature type="transmembrane region" description="Helical" evidence="7">
    <location>
        <begin position="463"/>
        <end position="482"/>
    </location>
</feature>
<dbReference type="InterPro" id="IPR036259">
    <property type="entry name" value="MFS_trans_sf"/>
</dbReference>
<evidence type="ECO:0000313" key="10">
    <source>
        <dbReference type="Proteomes" id="UP000183642"/>
    </source>
</evidence>
<evidence type="ECO:0000256" key="6">
    <source>
        <dbReference type="ARBA" id="ARBA00023136"/>
    </source>
</evidence>
<feature type="domain" description="Major facilitator superfamily (MFS) profile" evidence="8">
    <location>
        <begin position="40"/>
        <end position="486"/>
    </location>
</feature>
<dbReference type="EMBL" id="FOWE01000006">
    <property type="protein sequence ID" value="SFO32429.1"/>
    <property type="molecule type" value="Genomic_DNA"/>
</dbReference>
<keyword evidence="6 7" id="KW-0472">Membrane</keyword>
<evidence type="ECO:0000256" key="7">
    <source>
        <dbReference type="SAM" id="Phobius"/>
    </source>
</evidence>
<dbReference type="AlphaFoldDB" id="A0A1I5G986"/>
<feature type="transmembrane region" description="Helical" evidence="7">
    <location>
        <begin position="256"/>
        <end position="273"/>
    </location>
</feature>